<keyword evidence="2" id="KW-0378">Hydrolase</keyword>
<organism evidence="4 5">
    <name type="scientific">Coleophoma cylindrospora</name>
    <dbReference type="NCBI Taxonomy" id="1849047"/>
    <lineage>
        <taxon>Eukaryota</taxon>
        <taxon>Fungi</taxon>
        <taxon>Dikarya</taxon>
        <taxon>Ascomycota</taxon>
        <taxon>Pezizomycotina</taxon>
        <taxon>Leotiomycetes</taxon>
        <taxon>Helotiales</taxon>
        <taxon>Dermateaceae</taxon>
        <taxon>Coleophoma</taxon>
    </lineage>
</organism>
<reference evidence="4 5" key="1">
    <citation type="journal article" date="2018" name="IMA Fungus">
        <title>IMA Genome-F 9: Draft genome sequence of Annulohypoxylon stygium, Aspergillus mulundensis, Berkeleyomyces basicola (syn. Thielaviopsis basicola), Ceratocystis smalleyi, two Cercospora beticola strains, Coleophoma cylindrospora, Fusarium fracticaudum, Phialophora cf. hyalina, and Morchella septimelata.</title>
        <authorList>
            <person name="Wingfield B.D."/>
            <person name="Bills G.F."/>
            <person name="Dong Y."/>
            <person name="Huang W."/>
            <person name="Nel W.J."/>
            <person name="Swalarsk-Parry B.S."/>
            <person name="Vaghefi N."/>
            <person name="Wilken P.M."/>
            <person name="An Z."/>
            <person name="de Beer Z.W."/>
            <person name="De Vos L."/>
            <person name="Chen L."/>
            <person name="Duong T.A."/>
            <person name="Gao Y."/>
            <person name="Hammerbacher A."/>
            <person name="Kikkert J.R."/>
            <person name="Li Y."/>
            <person name="Li H."/>
            <person name="Li K."/>
            <person name="Li Q."/>
            <person name="Liu X."/>
            <person name="Ma X."/>
            <person name="Naidoo K."/>
            <person name="Pethybridge S.J."/>
            <person name="Sun J."/>
            <person name="Steenkamp E.T."/>
            <person name="van der Nest M.A."/>
            <person name="van Wyk S."/>
            <person name="Wingfield M.J."/>
            <person name="Xiong C."/>
            <person name="Yue Q."/>
            <person name="Zhang X."/>
        </authorList>
    </citation>
    <scope>NUCLEOTIDE SEQUENCE [LARGE SCALE GENOMIC DNA]</scope>
    <source>
        <strain evidence="4 5">BP6252</strain>
    </source>
</reference>
<evidence type="ECO:0000313" key="4">
    <source>
        <dbReference type="EMBL" id="RDW63799.1"/>
    </source>
</evidence>
<gene>
    <name evidence="4" type="ORF">BP6252_11344</name>
</gene>
<dbReference type="EMBL" id="PDLM01000013">
    <property type="protein sequence ID" value="RDW63799.1"/>
    <property type="molecule type" value="Genomic_DNA"/>
</dbReference>
<dbReference type="OrthoDB" id="414698at2759"/>
<dbReference type="Proteomes" id="UP000256645">
    <property type="component" value="Unassembled WGS sequence"/>
</dbReference>
<dbReference type="Gene3D" id="3.40.50.1820">
    <property type="entry name" value="alpha/beta hydrolase"/>
    <property type="match status" value="1"/>
</dbReference>
<protein>
    <recommendedName>
        <fullName evidence="3">Serine hydrolase domain-containing protein</fullName>
    </recommendedName>
</protein>
<dbReference type="PANTHER" id="PTHR48070:SF3">
    <property type="entry name" value="ESTERASE DBAE-RELATED"/>
    <property type="match status" value="1"/>
</dbReference>
<proteinExistence type="inferred from homology"/>
<dbReference type="GO" id="GO:0016787">
    <property type="term" value="F:hydrolase activity"/>
    <property type="evidence" value="ECO:0007669"/>
    <property type="project" value="UniProtKB-KW"/>
</dbReference>
<name>A0A3D8QPR7_9HELO</name>
<keyword evidence="5" id="KW-1185">Reference proteome</keyword>
<dbReference type="AlphaFoldDB" id="A0A3D8QPR7"/>
<dbReference type="InterPro" id="IPR050593">
    <property type="entry name" value="LovG"/>
</dbReference>
<dbReference type="Pfam" id="PF03959">
    <property type="entry name" value="FSH1"/>
    <property type="match status" value="1"/>
</dbReference>
<evidence type="ECO:0000259" key="3">
    <source>
        <dbReference type="Pfam" id="PF03959"/>
    </source>
</evidence>
<evidence type="ECO:0000313" key="5">
    <source>
        <dbReference type="Proteomes" id="UP000256645"/>
    </source>
</evidence>
<dbReference type="SUPFAM" id="SSF53474">
    <property type="entry name" value="alpha/beta-Hydrolases"/>
    <property type="match status" value="1"/>
</dbReference>
<evidence type="ECO:0000256" key="2">
    <source>
        <dbReference type="ARBA" id="ARBA00022801"/>
    </source>
</evidence>
<dbReference type="GO" id="GO:0005634">
    <property type="term" value="C:nucleus"/>
    <property type="evidence" value="ECO:0007669"/>
    <property type="project" value="TreeGrafter"/>
</dbReference>
<sequence length="270" mass="30547">MNSEHEVKDPTLHLPRILCLHGGGTNARIFRAQCRAIVGQLKSEYRLVFAQGPFDSQAGPDVLSVYGKWGPFRRWLRWRPEDPMIRPEDAVNKVNQCLRECMRQDDMLGATGEWFALLGFSQGAKLAASLLYRQQVHDELSGKHRGSTKFRFGILIAGRGPLVSLDSDLVLNPPLPDASQITDYRNSSGGMSTEKNSHVLRIPTLHVHGLEDEGIELHRHLFRDFCDESTRTLVEWDGNHRVPLKFKEVSWIVNQIRELDKATSLAEVTA</sequence>
<dbReference type="GO" id="GO:0005737">
    <property type="term" value="C:cytoplasm"/>
    <property type="evidence" value="ECO:0007669"/>
    <property type="project" value="TreeGrafter"/>
</dbReference>
<comment type="caution">
    <text evidence="4">The sequence shown here is derived from an EMBL/GenBank/DDBJ whole genome shotgun (WGS) entry which is preliminary data.</text>
</comment>
<dbReference type="InterPro" id="IPR029058">
    <property type="entry name" value="AB_hydrolase_fold"/>
</dbReference>
<feature type="domain" description="Serine hydrolase" evidence="3">
    <location>
        <begin position="15"/>
        <end position="247"/>
    </location>
</feature>
<dbReference type="GO" id="GO:0044550">
    <property type="term" value="P:secondary metabolite biosynthetic process"/>
    <property type="evidence" value="ECO:0007669"/>
    <property type="project" value="TreeGrafter"/>
</dbReference>
<dbReference type="PANTHER" id="PTHR48070">
    <property type="entry name" value="ESTERASE OVCA2"/>
    <property type="match status" value="1"/>
</dbReference>
<evidence type="ECO:0000256" key="1">
    <source>
        <dbReference type="ARBA" id="ARBA00005863"/>
    </source>
</evidence>
<dbReference type="InterPro" id="IPR005645">
    <property type="entry name" value="FSH-like_dom"/>
</dbReference>
<comment type="similarity">
    <text evidence="1">Belongs to the LovG family.</text>
</comment>
<accession>A0A3D8QPR7</accession>